<evidence type="ECO:0000256" key="2">
    <source>
        <dbReference type="ARBA" id="ARBA00022679"/>
    </source>
</evidence>
<accession>D8LUW6</accession>
<comment type="pathway">
    <text evidence="1">Protein modification; protein glycosylation.</text>
</comment>
<sequence length="318" mass="36471">MQKRCGMKGCEVILINLSSTRGNQTHAFEELGIKQESMLDESDYRKGRDVFNVKKSYRNRNRELRVINLELMYPDKKAEIINALDLDLLIDLMGYTQGAEASILARRPAVIQVNYLGFPSQISNSYIDFNQEDSIVSPPQFSHYYPDKLVYLPYYYACNHYNKVPDLHPYQSDSATLYLRNTFKVPQEGTLYCFPNQLYKISSDLLDTWANILHRHPSSYLWLLRHPLEGEESIKLELMARGVHKDRVLFSDFEDNKALYMVRTSICDLILDSPVWSAGATGLDAYWSGVPVVNLPGDRTVERLGISLMVAKRSGIHA</sequence>
<dbReference type="InterPro" id="IPR029489">
    <property type="entry name" value="OGT/SEC/SPY_C"/>
</dbReference>
<dbReference type="RefSeq" id="XP_012893653.1">
    <property type="nucleotide sequence ID" value="XM_013038199.1"/>
</dbReference>
<evidence type="ECO:0000256" key="1">
    <source>
        <dbReference type="ARBA" id="ARBA00004922"/>
    </source>
</evidence>
<evidence type="ECO:0000313" key="6">
    <source>
        <dbReference type="EMBL" id="CBK19605.2"/>
    </source>
</evidence>
<reference evidence="6" key="1">
    <citation type="submission" date="2010-02" db="EMBL/GenBank/DDBJ databases">
        <title>Sequencing and annotation of the Blastocystis hominis genome.</title>
        <authorList>
            <person name="Wincker P."/>
        </authorList>
    </citation>
    <scope>NUCLEOTIDE SEQUENCE</scope>
    <source>
        <strain evidence="6">Singapore isolate B</strain>
    </source>
</reference>
<keyword evidence="2" id="KW-0808">Transferase</keyword>
<dbReference type="AlphaFoldDB" id="D8LUW6"/>
<dbReference type="GO" id="GO:0097363">
    <property type="term" value="F:protein O-acetylglucosaminyltransferase activity"/>
    <property type="evidence" value="ECO:0007669"/>
    <property type="project" value="TreeGrafter"/>
</dbReference>
<dbReference type="Gene3D" id="3.40.50.2000">
    <property type="entry name" value="Glycogen Phosphorylase B"/>
    <property type="match status" value="1"/>
</dbReference>
<organism evidence="6">
    <name type="scientific">Blastocystis hominis</name>
    <dbReference type="NCBI Taxonomy" id="12968"/>
    <lineage>
        <taxon>Eukaryota</taxon>
        <taxon>Sar</taxon>
        <taxon>Stramenopiles</taxon>
        <taxon>Bigyra</taxon>
        <taxon>Opalozoa</taxon>
        <taxon>Opalinata</taxon>
        <taxon>Blastocystidae</taxon>
        <taxon>Blastocystis</taxon>
    </lineage>
</organism>
<feature type="domain" description="O-GlcNAc transferase C-terminal" evidence="5">
    <location>
        <begin position="177"/>
        <end position="307"/>
    </location>
</feature>
<evidence type="ECO:0000313" key="7">
    <source>
        <dbReference type="Proteomes" id="UP000008312"/>
    </source>
</evidence>
<dbReference type="Pfam" id="PF13844">
    <property type="entry name" value="Glyco_transf_41"/>
    <property type="match status" value="2"/>
</dbReference>
<evidence type="ECO:0000256" key="3">
    <source>
        <dbReference type="ARBA" id="ARBA00022737"/>
    </source>
</evidence>
<dbReference type="InParanoid" id="D8LUW6"/>
<evidence type="ECO:0000256" key="4">
    <source>
        <dbReference type="ARBA" id="ARBA00022803"/>
    </source>
</evidence>
<keyword evidence="3" id="KW-0677">Repeat</keyword>
<dbReference type="GeneID" id="24917381"/>
<keyword evidence="4" id="KW-0802">TPR repeat</keyword>
<feature type="domain" description="O-GlcNAc transferase C-terminal" evidence="5">
    <location>
        <begin position="75"/>
        <end position="167"/>
    </location>
</feature>
<proteinExistence type="predicted"/>
<evidence type="ECO:0000259" key="5">
    <source>
        <dbReference type="Pfam" id="PF13844"/>
    </source>
</evidence>
<dbReference type="Proteomes" id="UP000008312">
    <property type="component" value="Unassembled WGS sequence"/>
</dbReference>
<dbReference type="OMA" id="IEAWRAP"/>
<dbReference type="InterPro" id="IPR037919">
    <property type="entry name" value="OGT"/>
</dbReference>
<keyword evidence="7" id="KW-1185">Reference proteome</keyword>
<dbReference type="GO" id="GO:0006493">
    <property type="term" value="P:protein O-linked glycosylation"/>
    <property type="evidence" value="ECO:0007669"/>
    <property type="project" value="InterPro"/>
</dbReference>
<name>D8LUW6_BLAHO</name>
<dbReference type="OrthoDB" id="421121at2759"/>
<dbReference type="Gene3D" id="3.40.50.11380">
    <property type="match status" value="1"/>
</dbReference>
<dbReference type="PANTHER" id="PTHR44366">
    <property type="entry name" value="UDP-N-ACETYLGLUCOSAMINE--PEPTIDE N-ACETYLGLUCOSAMINYLTRANSFERASE 110 KDA SUBUNIT"/>
    <property type="match status" value="1"/>
</dbReference>
<dbReference type="EMBL" id="FN668638">
    <property type="protein sequence ID" value="CBK19605.2"/>
    <property type="molecule type" value="Genomic_DNA"/>
</dbReference>
<dbReference type="PANTHER" id="PTHR44366:SF1">
    <property type="entry name" value="UDP-N-ACETYLGLUCOSAMINE--PEPTIDE N-ACETYLGLUCOSAMINYLTRANSFERASE 110 KDA SUBUNIT"/>
    <property type="match status" value="1"/>
</dbReference>
<gene>
    <name evidence="6" type="ORF">GSBLH_T00000059001</name>
</gene>
<protein>
    <recommendedName>
        <fullName evidence="5">O-GlcNAc transferase C-terminal domain-containing protein</fullName>
    </recommendedName>
</protein>